<proteinExistence type="predicted"/>
<organism evidence="2 3">
    <name type="scientific">Malus baccata</name>
    <name type="common">Siberian crab apple</name>
    <name type="synonym">Pyrus baccata</name>
    <dbReference type="NCBI Taxonomy" id="106549"/>
    <lineage>
        <taxon>Eukaryota</taxon>
        <taxon>Viridiplantae</taxon>
        <taxon>Streptophyta</taxon>
        <taxon>Embryophyta</taxon>
        <taxon>Tracheophyta</taxon>
        <taxon>Spermatophyta</taxon>
        <taxon>Magnoliopsida</taxon>
        <taxon>eudicotyledons</taxon>
        <taxon>Gunneridae</taxon>
        <taxon>Pentapetalae</taxon>
        <taxon>rosids</taxon>
        <taxon>fabids</taxon>
        <taxon>Rosales</taxon>
        <taxon>Rosaceae</taxon>
        <taxon>Amygdaloideae</taxon>
        <taxon>Maleae</taxon>
        <taxon>Malus</taxon>
    </lineage>
</organism>
<reference evidence="2 3" key="1">
    <citation type="journal article" date="2019" name="G3 (Bethesda)">
        <title>Sequencing of a Wild Apple (Malus baccata) Genome Unravels the Differences Between Cultivated and Wild Apple Species Regarding Disease Resistance and Cold Tolerance.</title>
        <authorList>
            <person name="Chen X."/>
        </authorList>
    </citation>
    <scope>NUCLEOTIDE SEQUENCE [LARGE SCALE GENOMIC DNA]</scope>
    <source>
        <strain evidence="3">cv. Shandingzi</strain>
        <tissue evidence="2">Leaves</tissue>
    </source>
</reference>
<dbReference type="AlphaFoldDB" id="A0A540KQQ7"/>
<accession>A0A540KQQ7</accession>
<keyword evidence="3" id="KW-1185">Reference proteome</keyword>
<gene>
    <name evidence="2" type="ORF">C1H46_037922</name>
</gene>
<protein>
    <submittedName>
        <fullName evidence="2">Uncharacterized protein</fullName>
    </submittedName>
</protein>
<evidence type="ECO:0000256" key="1">
    <source>
        <dbReference type="SAM" id="MobiDB-lite"/>
    </source>
</evidence>
<evidence type="ECO:0000313" key="3">
    <source>
        <dbReference type="Proteomes" id="UP000315295"/>
    </source>
</evidence>
<feature type="region of interest" description="Disordered" evidence="1">
    <location>
        <begin position="1"/>
        <end position="55"/>
    </location>
</feature>
<dbReference type="EMBL" id="VIEB01001025">
    <property type="protein sequence ID" value="TQD76550.1"/>
    <property type="molecule type" value="Genomic_DNA"/>
</dbReference>
<feature type="compositionally biased region" description="Basic and acidic residues" evidence="1">
    <location>
        <begin position="16"/>
        <end position="29"/>
    </location>
</feature>
<name>A0A540KQQ7_MALBA</name>
<comment type="caution">
    <text evidence="2">The sequence shown here is derived from an EMBL/GenBank/DDBJ whole genome shotgun (WGS) entry which is preliminary data.</text>
</comment>
<sequence length="55" mass="5520">MSMGVQAQGSGGCKGKATDNKAGVDRAEDFDGGGIGVGEKKAQLREGGLAPQRVE</sequence>
<evidence type="ECO:0000313" key="2">
    <source>
        <dbReference type="EMBL" id="TQD76550.1"/>
    </source>
</evidence>
<dbReference type="Proteomes" id="UP000315295">
    <property type="component" value="Unassembled WGS sequence"/>
</dbReference>